<evidence type="ECO:0000313" key="4">
    <source>
        <dbReference type="EMBL" id="COY37256.1"/>
    </source>
</evidence>
<feature type="region of interest" description="Disordered" evidence="1">
    <location>
        <begin position="1"/>
        <end position="23"/>
    </location>
</feature>
<proteinExistence type="predicted"/>
<accession>A0A654U5P6</accession>
<evidence type="ECO:0000256" key="1">
    <source>
        <dbReference type="SAM" id="MobiDB-lite"/>
    </source>
</evidence>
<protein>
    <submittedName>
        <fullName evidence="2">Uncharacterized protein</fullName>
    </submittedName>
</protein>
<evidence type="ECO:0000313" key="3">
    <source>
        <dbReference type="EMBL" id="CKT43758.1"/>
    </source>
</evidence>
<dbReference type="Proteomes" id="UP000049023">
    <property type="component" value="Unassembled WGS sequence"/>
</dbReference>
<evidence type="ECO:0000313" key="2">
    <source>
        <dbReference type="EMBL" id="CFS03424.1"/>
    </source>
</evidence>
<organism evidence="2 6">
    <name type="scientific">Mycobacterium tuberculosis</name>
    <dbReference type="NCBI Taxonomy" id="1773"/>
    <lineage>
        <taxon>Bacteria</taxon>
        <taxon>Bacillati</taxon>
        <taxon>Actinomycetota</taxon>
        <taxon>Actinomycetes</taxon>
        <taxon>Mycobacteriales</taxon>
        <taxon>Mycobacteriaceae</taxon>
        <taxon>Mycobacterium</taxon>
        <taxon>Mycobacterium tuberculosis complex</taxon>
    </lineage>
</organism>
<evidence type="ECO:0000313" key="5">
    <source>
        <dbReference type="Proteomes" id="UP000039021"/>
    </source>
</evidence>
<dbReference type="Proteomes" id="UP000039021">
    <property type="component" value="Unassembled WGS sequence"/>
</dbReference>
<dbReference type="Proteomes" id="UP000046680">
    <property type="component" value="Unassembled WGS sequence"/>
</dbReference>
<gene>
    <name evidence="2" type="ORF">ERS007657_03685</name>
    <name evidence="4" type="ORF">ERS007739_02499</name>
    <name evidence="3" type="ORF">ERS027661_04354</name>
</gene>
<name>A0A654U5P6_MYCTX</name>
<dbReference type="EMBL" id="CSBK01001158">
    <property type="protein sequence ID" value="COY37256.1"/>
    <property type="molecule type" value="Genomic_DNA"/>
</dbReference>
<dbReference type="EMBL" id="CNFU01001446">
    <property type="protein sequence ID" value="CKT43758.1"/>
    <property type="molecule type" value="Genomic_DNA"/>
</dbReference>
<dbReference type="AlphaFoldDB" id="A0A654U5P6"/>
<evidence type="ECO:0000313" key="6">
    <source>
        <dbReference type="Proteomes" id="UP000046680"/>
    </source>
</evidence>
<sequence>MSMTNEPESDDVTKKNTITSTARTLVIAPIGKPSSNRKSDVLVSTAPLTSMSPLLRCRNNAESPKIVNHSEAITVGTSSTAPMNSRIVRPREIRAMNIPTNGAQLIHQPQ</sequence>
<reference evidence="5 6" key="2">
    <citation type="submission" date="2015-03" db="EMBL/GenBank/DDBJ databases">
        <authorList>
            <consortium name="Pathogen Informatics"/>
        </authorList>
    </citation>
    <scope>NUCLEOTIDE SEQUENCE [LARGE SCALE GENOMIC DNA]</scope>
    <source>
        <strain evidence="3 7">Bir 187</strain>
        <strain evidence="2 6">C09601061</strain>
        <strain evidence="5">N09902308</strain>
    </source>
</reference>
<reference evidence="4" key="1">
    <citation type="submission" date="2015-03" db="EMBL/GenBank/DDBJ databases">
        <authorList>
            <consortium name="Pathogen Informatics"/>
            <person name="Murphy D."/>
        </authorList>
    </citation>
    <scope>NUCLEOTIDE SEQUENCE</scope>
    <source>
        <strain evidence="4">N09902308</strain>
    </source>
</reference>
<dbReference type="EMBL" id="CGCX01001915">
    <property type="protein sequence ID" value="CFS03424.1"/>
    <property type="molecule type" value="Genomic_DNA"/>
</dbReference>
<evidence type="ECO:0000313" key="7">
    <source>
        <dbReference type="Proteomes" id="UP000049023"/>
    </source>
</evidence>